<dbReference type="EMBL" id="CP026604">
    <property type="protein sequence ID" value="AWB65762.1"/>
    <property type="molecule type" value="Genomic_DNA"/>
</dbReference>
<dbReference type="InterPro" id="IPR028994">
    <property type="entry name" value="Integrin_alpha_N"/>
</dbReference>
<dbReference type="PROSITE" id="PS51257">
    <property type="entry name" value="PROKAR_LIPOPROTEIN"/>
    <property type="match status" value="1"/>
</dbReference>
<reference evidence="4 5" key="1">
    <citation type="submission" date="2018-01" db="EMBL/GenBank/DDBJ databases">
        <title>Genome sequence of a Cantenovulum-like bacteria.</title>
        <authorList>
            <person name="Tan W.R."/>
            <person name="Lau N.-S."/>
            <person name="Go F."/>
            <person name="Amirul A.-A.A."/>
        </authorList>
    </citation>
    <scope>NUCLEOTIDE SEQUENCE [LARGE SCALE GENOMIC DNA]</scope>
    <source>
        <strain evidence="4 5">CCB-QB4</strain>
    </source>
</reference>
<dbReference type="Pfam" id="PF07593">
    <property type="entry name" value="UnbV_ASPIC"/>
    <property type="match status" value="1"/>
</dbReference>
<feature type="domain" description="ASPIC/UnbV" evidence="3">
    <location>
        <begin position="564"/>
        <end position="629"/>
    </location>
</feature>
<dbReference type="InterPro" id="IPR027039">
    <property type="entry name" value="Crtac1"/>
</dbReference>
<evidence type="ECO:0000313" key="5">
    <source>
        <dbReference type="Proteomes" id="UP000244441"/>
    </source>
</evidence>
<dbReference type="Proteomes" id="UP000244441">
    <property type="component" value="Chromosome"/>
</dbReference>
<gene>
    <name evidence="4" type="ORF">C2869_04615</name>
</gene>
<name>A0A2S0VNK3_9ALTE</name>
<dbReference type="Gene3D" id="2.130.10.130">
    <property type="entry name" value="Integrin alpha, N-terminal"/>
    <property type="match status" value="2"/>
</dbReference>
<dbReference type="PANTHER" id="PTHR16026:SF0">
    <property type="entry name" value="CARTILAGE ACIDIC PROTEIN 1"/>
    <property type="match status" value="1"/>
</dbReference>
<evidence type="ECO:0000256" key="2">
    <source>
        <dbReference type="SAM" id="SignalP"/>
    </source>
</evidence>
<evidence type="ECO:0000313" key="4">
    <source>
        <dbReference type="EMBL" id="AWB65762.1"/>
    </source>
</evidence>
<dbReference type="InterPro" id="IPR013517">
    <property type="entry name" value="FG-GAP"/>
</dbReference>
<accession>A0A2S0VNK3</accession>
<dbReference type="Pfam" id="PF01839">
    <property type="entry name" value="FG-GAP"/>
    <property type="match status" value="1"/>
</dbReference>
<evidence type="ECO:0000256" key="1">
    <source>
        <dbReference type="ARBA" id="ARBA00022729"/>
    </source>
</evidence>
<dbReference type="AlphaFoldDB" id="A0A2S0VNK3"/>
<proteinExistence type="predicted"/>
<organism evidence="4 5">
    <name type="scientific">Saccharobesus litoralis</name>
    <dbReference type="NCBI Taxonomy" id="2172099"/>
    <lineage>
        <taxon>Bacteria</taxon>
        <taxon>Pseudomonadati</taxon>
        <taxon>Pseudomonadota</taxon>
        <taxon>Gammaproteobacteria</taxon>
        <taxon>Alteromonadales</taxon>
        <taxon>Alteromonadaceae</taxon>
        <taxon>Saccharobesus</taxon>
    </lineage>
</organism>
<keyword evidence="5" id="KW-1185">Reference proteome</keyword>
<dbReference type="PANTHER" id="PTHR16026">
    <property type="entry name" value="CARTILAGE ACIDIC PROTEIN 1"/>
    <property type="match status" value="1"/>
</dbReference>
<protein>
    <submittedName>
        <fullName evidence="4">CRTAC1 family protein</fullName>
    </submittedName>
</protein>
<sequence length="632" mass="68915">MLSKLKLRAGLFTLIFSSILLSCSSTNSLNAVNQVNNSNASLFATTNGVIPFPNALQRKWGSAVVADLDQNGWEDVITTQHGTNALIYWNDNGKFTQPTVLIKGDTHGLAVSDYDGDGEMNIVVAQGGGDGGNPRRPVYFSVSKERKVKRLGTFDHFRASRGRSMKFLDSNGDTQLDLFATGFAPKKVKALTTNQLYSNNGKKFTNPRTLTIPRDALSVKALTTDVNNDGLLDIFTYGGRDMTLSVGQADGSFKDSTQDILGELANLKYVNNITEIDYDNDGDFDLFLVRSPYQFEKEAYYDPVDKNFAFFVFRDKFMFDNIQVAGDSLVLKNIQETYATYDIQLGKNRTRVEATRDTKYTGGTLTINAQDAQGWPTGEKLKGLHIGYMGNGNWRIGGFVKSRLSAVVTNVTSQPAEIKRKPLAAKLLENRNGKFVDVTTAMGINITEQTTSAAAGDFNNDGYVDLAISPYGNMALPVEHFVLMNNAGQGFSKHPNSGLTSQEIGATGVGVTTIDFDQDGRLDIIYGNERGRWYLAKNQLSADQQGNFVTINVSASPKNNAQPVGARVSISACGKQQVQLVGSSGDGFHQMLNNRIHFGLGDCSIASEVNIKWSNGESKVIKNVKAGTKISV</sequence>
<dbReference type="RefSeq" id="WP_108601837.1">
    <property type="nucleotide sequence ID" value="NZ_CP026604.1"/>
</dbReference>
<dbReference type="KEGG" id="cate:C2869_04615"/>
<dbReference type="Pfam" id="PF13517">
    <property type="entry name" value="FG-GAP_3"/>
    <property type="match status" value="2"/>
</dbReference>
<dbReference type="SUPFAM" id="SSF69318">
    <property type="entry name" value="Integrin alpha N-terminal domain"/>
    <property type="match status" value="2"/>
</dbReference>
<dbReference type="InterPro" id="IPR011519">
    <property type="entry name" value="UnbV_ASPIC"/>
</dbReference>
<keyword evidence="1 2" id="KW-0732">Signal</keyword>
<feature type="chain" id="PRO_5015534006" evidence="2">
    <location>
        <begin position="23"/>
        <end position="632"/>
    </location>
</feature>
<dbReference type="OrthoDB" id="100785at2"/>
<evidence type="ECO:0000259" key="3">
    <source>
        <dbReference type="Pfam" id="PF07593"/>
    </source>
</evidence>
<feature type="signal peptide" evidence="2">
    <location>
        <begin position="1"/>
        <end position="22"/>
    </location>
</feature>